<dbReference type="GO" id="GO:0016491">
    <property type="term" value="F:oxidoreductase activity"/>
    <property type="evidence" value="ECO:0007669"/>
    <property type="project" value="UniProtKB-KW"/>
</dbReference>
<gene>
    <name evidence="4" type="primary">LOC110802191</name>
</gene>
<evidence type="ECO:0000256" key="1">
    <source>
        <dbReference type="ARBA" id="ARBA00023002"/>
    </source>
</evidence>
<dbReference type="Gene3D" id="3.40.30.10">
    <property type="entry name" value="Glutaredoxin"/>
    <property type="match status" value="2"/>
</dbReference>
<keyword evidence="2" id="KW-0520">NAD</keyword>
<proteinExistence type="predicted"/>
<dbReference type="AlphaFoldDB" id="A0A9R0K9D5"/>
<organism evidence="3 4">
    <name type="scientific">Spinacia oleracea</name>
    <name type="common">Spinach</name>
    <dbReference type="NCBI Taxonomy" id="3562"/>
    <lineage>
        <taxon>Eukaryota</taxon>
        <taxon>Viridiplantae</taxon>
        <taxon>Streptophyta</taxon>
        <taxon>Embryophyta</taxon>
        <taxon>Tracheophyta</taxon>
        <taxon>Spermatophyta</taxon>
        <taxon>Magnoliopsida</taxon>
        <taxon>eudicotyledons</taxon>
        <taxon>Gunneridae</taxon>
        <taxon>Pentapetalae</taxon>
        <taxon>Caryophyllales</taxon>
        <taxon>Chenopodiaceae</taxon>
        <taxon>Chenopodioideae</taxon>
        <taxon>Anserineae</taxon>
        <taxon>Spinacia</taxon>
    </lineage>
</organism>
<dbReference type="PANTHER" id="PTHR13871:SF96">
    <property type="entry name" value="THIOREDOXIN DOMAIN-CONTAINING PROTEIN"/>
    <property type="match status" value="1"/>
</dbReference>
<reference evidence="3" key="1">
    <citation type="journal article" date="2021" name="Nat. Commun.">
        <title>Genomic analyses provide insights into spinach domestication and the genetic basis of agronomic traits.</title>
        <authorList>
            <person name="Cai X."/>
            <person name="Sun X."/>
            <person name="Xu C."/>
            <person name="Sun H."/>
            <person name="Wang X."/>
            <person name="Ge C."/>
            <person name="Zhang Z."/>
            <person name="Wang Q."/>
            <person name="Fei Z."/>
            <person name="Jiao C."/>
            <person name="Wang Q."/>
        </authorList>
    </citation>
    <scope>NUCLEOTIDE SEQUENCE [LARGE SCALE GENOMIC DNA]</scope>
    <source>
        <strain evidence="3">cv. Varoflay</strain>
    </source>
</reference>
<evidence type="ECO:0000256" key="2">
    <source>
        <dbReference type="ARBA" id="ARBA00023027"/>
    </source>
</evidence>
<evidence type="ECO:0000313" key="3">
    <source>
        <dbReference type="Proteomes" id="UP000813463"/>
    </source>
</evidence>
<accession>A0A9R0K9D5</accession>
<keyword evidence="1" id="KW-0560">Oxidoreductase</keyword>
<dbReference type="Proteomes" id="UP000813463">
    <property type="component" value="Chromosome 1"/>
</dbReference>
<protein>
    <submittedName>
        <fullName evidence="4">Probable nucleoredoxin 1</fullName>
    </submittedName>
</protein>
<dbReference type="RefSeq" id="XP_021863319.2">
    <property type="nucleotide sequence ID" value="XM_022007627.2"/>
</dbReference>
<keyword evidence="3" id="KW-1185">Reference proteome</keyword>
<evidence type="ECO:0000313" key="4">
    <source>
        <dbReference type="RefSeq" id="XP_021863319.2"/>
    </source>
</evidence>
<dbReference type="KEGG" id="soe:110802191"/>
<sequence>MVNCVDLKSFPPPQYQNNLQLTKPCRASEPVHEEPNYPGNLSVYGSVKEGDHVDIVSLLSTNYRDFLIRNNGEKVMVESLKGKYVMIFCFFLPVETHSAVDNHCWAIKAAFSEWFDYGRDDIQMVMVAKMKRGFVDNEESFIQFFSTFPNCLAIPFHDSKSHDYVCKSLGLDGPGVQYSPSAIVLDPLHKILQESSFFLELYGADSFPFTNERFETLYEEEHRPLLPLEEILRCKPSDFLICNTGEHGNKIRVSDLKNKLVAIYLCRYGDFMDELNEIHNLCCTNRGNYDMEIVLVYLPHEEPQQFIARINDNLEQRGISCWWVLPFKDSVSHWLSRLSESNSSMDTLIILDPTSGRYVNPHGEIVMNFFGIDGYPFTIEAMIEKETARLRTLTLDSLLVLSDEQNYVCTNDGTRVSVEDLRGRNILLYLEWTHDSIDDPIETSYNLIKDLYHKIKEYKDPNFEVVFVPMDFSENISSPLECFTAMPWLECPHDPARADLIWDHICMKGSNKFNDLIAFGKDGQILTIHALQLLMDRGFDAYPFPNCLNQDVEIEFKWFLDSYDDHHYLCN</sequence>
<reference evidence="4" key="2">
    <citation type="submission" date="2025-08" db="UniProtKB">
        <authorList>
            <consortium name="RefSeq"/>
        </authorList>
    </citation>
    <scope>IDENTIFICATION</scope>
    <source>
        <tissue evidence="4">Leaf</tissue>
    </source>
</reference>
<name>A0A9R0K9D5_SPIOL</name>
<dbReference type="InterPro" id="IPR052259">
    <property type="entry name" value="Nucleoredoxin-like"/>
</dbReference>
<dbReference type="GeneID" id="110802191"/>
<dbReference type="PANTHER" id="PTHR13871">
    <property type="entry name" value="THIOREDOXIN"/>
    <property type="match status" value="1"/>
</dbReference>